<evidence type="ECO:0000256" key="1">
    <source>
        <dbReference type="SAM" id="SignalP"/>
    </source>
</evidence>
<evidence type="ECO:0000313" key="2">
    <source>
        <dbReference type="EMBL" id="MRV73299.1"/>
    </source>
</evidence>
<sequence length="292" mass="31062">MINKAWKWFGAAFLLACAAIAQPAFAAGPADVVGMVLDVQGSGEVLQKDRDNKETVGKLQLLGYVKAGAKIKLDAVSKASVSHYGAKLIYQMTGPVMAEVSADGLKVISGKPPVTKSLAEKIVQAAVNPNLGAAAFKMRALGQDIAMLSPSNRSKQVNPRPRFQWSAPEPGTFDVTVTELPDTVVQRATVDGMVWELPAGAKLAQGKDYRWSVSGAAPDGQQRSASAEFSMATQAEADSVLGLRPSSGAAVEEWVLYVAILRDRGMVDEARDVWRIIASQRPDLSSANPLAR</sequence>
<accession>A0A7X2INV5</accession>
<gene>
    <name evidence="2" type="ORF">GJ700_16425</name>
</gene>
<dbReference type="EMBL" id="WKJJ01000009">
    <property type="protein sequence ID" value="MRV73299.1"/>
    <property type="molecule type" value="Genomic_DNA"/>
</dbReference>
<dbReference type="Proteomes" id="UP000446768">
    <property type="component" value="Unassembled WGS sequence"/>
</dbReference>
<keyword evidence="3" id="KW-1185">Reference proteome</keyword>
<reference evidence="2 3" key="1">
    <citation type="submission" date="2019-11" db="EMBL/GenBank/DDBJ databases">
        <title>Novel species isolated from a subtropical stream in China.</title>
        <authorList>
            <person name="Lu H."/>
        </authorList>
    </citation>
    <scope>NUCLEOTIDE SEQUENCE [LARGE SCALE GENOMIC DNA]</scope>
    <source>
        <strain evidence="2 3">FT92W</strain>
    </source>
</reference>
<name>A0A7X2INV5_9BURK</name>
<organism evidence="2 3">
    <name type="scientific">Pseudoduganella rivuli</name>
    <dbReference type="NCBI Taxonomy" id="2666085"/>
    <lineage>
        <taxon>Bacteria</taxon>
        <taxon>Pseudomonadati</taxon>
        <taxon>Pseudomonadota</taxon>
        <taxon>Betaproteobacteria</taxon>
        <taxon>Burkholderiales</taxon>
        <taxon>Oxalobacteraceae</taxon>
        <taxon>Telluria group</taxon>
        <taxon>Pseudoduganella</taxon>
    </lineage>
</organism>
<dbReference type="AlphaFoldDB" id="A0A7X2INV5"/>
<comment type="caution">
    <text evidence="2">The sequence shown here is derived from an EMBL/GenBank/DDBJ whole genome shotgun (WGS) entry which is preliminary data.</text>
</comment>
<proteinExistence type="predicted"/>
<evidence type="ECO:0000313" key="3">
    <source>
        <dbReference type="Proteomes" id="UP000446768"/>
    </source>
</evidence>
<dbReference type="RefSeq" id="WP_154375708.1">
    <property type="nucleotide sequence ID" value="NZ_WKJJ01000009.1"/>
</dbReference>
<protein>
    <submittedName>
        <fullName evidence="2">Uncharacterized protein</fullName>
    </submittedName>
</protein>
<keyword evidence="1" id="KW-0732">Signal</keyword>
<feature type="signal peptide" evidence="1">
    <location>
        <begin position="1"/>
        <end position="26"/>
    </location>
</feature>
<feature type="chain" id="PRO_5030676202" evidence="1">
    <location>
        <begin position="27"/>
        <end position="292"/>
    </location>
</feature>